<dbReference type="SUPFAM" id="SSF48264">
    <property type="entry name" value="Cytochrome P450"/>
    <property type="match status" value="1"/>
</dbReference>
<comment type="subcellular location">
    <subcellularLocation>
        <location evidence="1">Membrane</location>
        <topology evidence="1">Single-pass membrane protein</topology>
    </subcellularLocation>
</comment>
<evidence type="ECO:0008006" key="12">
    <source>
        <dbReference type="Google" id="ProtNLM"/>
    </source>
</evidence>
<keyword evidence="7 8" id="KW-0349">Heme</keyword>
<keyword evidence="2 9" id="KW-0812">Transmembrane</keyword>
<dbReference type="Gene3D" id="1.10.630.10">
    <property type="entry name" value="Cytochrome P450"/>
    <property type="match status" value="1"/>
</dbReference>
<keyword evidence="11" id="KW-1185">Reference proteome</keyword>
<dbReference type="AlphaFoldDB" id="A0AAD2DX35"/>
<evidence type="ECO:0000313" key="11">
    <source>
        <dbReference type="Proteomes" id="UP000834106"/>
    </source>
</evidence>
<keyword evidence="3 7" id="KW-0479">Metal-binding</keyword>
<dbReference type="GO" id="GO:0005506">
    <property type="term" value="F:iron ion binding"/>
    <property type="evidence" value="ECO:0007669"/>
    <property type="project" value="InterPro"/>
</dbReference>
<dbReference type="PRINTS" id="PR00463">
    <property type="entry name" value="EP450I"/>
</dbReference>
<keyword evidence="8" id="KW-0503">Monooxygenase</keyword>
<dbReference type="GO" id="GO:0020037">
    <property type="term" value="F:heme binding"/>
    <property type="evidence" value="ECO:0007669"/>
    <property type="project" value="InterPro"/>
</dbReference>
<dbReference type="InterPro" id="IPR001128">
    <property type="entry name" value="Cyt_P450"/>
</dbReference>
<organism evidence="10 11">
    <name type="scientific">Fraxinus pennsylvanica</name>
    <dbReference type="NCBI Taxonomy" id="56036"/>
    <lineage>
        <taxon>Eukaryota</taxon>
        <taxon>Viridiplantae</taxon>
        <taxon>Streptophyta</taxon>
        <taxon>Embryophyta</taxon>
        <taxon>Tracheophyta</taxon>
        <taxon>Spermatophyta</taxon>
        <taxon>Magnoliopsida</taxon>
        <taxon>eudicotyledons</taxon>
        <taxon>Gunneridae</taxon>
        <taxon>Pentapetalae</taxon>
        <taxon>asterids</taxon>
        <taxon>lamiids</taxon>
        <taxon>Lamiales</taxon>
        <taxon>Oleaceae</taxon>
        <taxon>Oleeae</taxon>
        <taxon>Fraxinus</taxon>
    </lineage>
</organism>
<accession>A0AAD2DX35</accession>
<keyword evidence="6 9" id="KW-0472">Membrane</keyword>
<sequence length="169" mass="19882">MFWPKERARGHYDLEPEVEPDHKNSMMFWPKESARCYHDLEHEVMGGQATLLEALKRHLPGHFVLPHRVTKEVELDGYMIPKNGLVNFMVADLVWDPKVWKDLIEFKSDRFLANGGEEFNIMGSREIKMMPFGVGRRICPGWGLALLHMEYFVANLIWYFEWTSVRTDV</sequence>
<evidence type="ECO:0000256" key="7">
    <source>
        <dbReference type="PIRSR" id="PIRSR602401-1"/>
    </source>
</evidence>
<dbReference type="InterPro" id="IPR036396">
    <property type="entry name" value="Cyt_P450_sf"/>
</dbReference>
<feature type="transmembrane region" description="Helical" evidence="9">
    <location>
        <begin position="138"/>
        <end position="160"/>
    </location>
</feature>
<gene>
    <name evidence="10" type="ORF">FPE_LOCUS13910</name>
</gene>
<dbReference type="GO" id="GO:0016709">
    <property type="term" value="F:oxidoreductase activity, acting on paired donors, with incorporation or reduction of molecular oxygen, NAD(P)H as one donor, and incorporation of one atom of oxygen"/>
    <property type="evidence" value="ECO:0007669"/>
    <property type="project" value="TreeGrafter"/>
</dbReference>
<keyword evidence="4 9" id="KW-1133">Transmembrane helix</keyword>
<evidence type="ECO:0000256" key="9">
    <source>
        <dbReference type="SAM" id="Phobius"/>
    </source>
</evidence>
<dbReference type="PANTHER" id="PTHR24298:SF800">
    <property type="entry name" value="CYTOCHROME P450 89A2-RELATED"/>
    <property type="match status" value="1"/>
</dbReference>
<dbReference type="InterPro" id="IPR051103">
    <property type="entry name" value="Plant_metabolite_P450s"/>
</dbReference>
<proteinExistence type="inferred from homology"/>
<evidence type="ECO:0000256" key="3">
    <source>
        <dbReference type="ARBA" id="ARBA00022723"/>
    </source>
</evidence>
<comment type="cofactor">
    <cofactor evidence="7">
        <name>heme</name>
        <dbReference type="ChEBI" id="CHEBI:30413"/>
    </cofactor>
</comment>
<evidence type="ECO:0000256" key="8">
    <source>
        <dbReference type="RuleBase" id="RU000461"/>
    </source>
</evidence>
<comment type="similarity">
    <text evidence="8">Belongs to the cytochrome P450 family.</text>
</comment>
<reference evidence="10" key="1">
    <citation type="submission" date="2023-05" db="EMBL/GenBank/DDBJ databases">
        <authorList>
            <person name="Huff M."/>
        </authorList>
    </citation>
    <scope>NUCLEOTIDE SEQUENCE</scope>
</reference>
<evidence type="ECO:0000313" key="10">
    <source>
        <dbReference type="EMBL" id="CAI9766480.1"/>
    </source>
</evidence>
<evidence type="ECO:0000256" key="5">
    <source>
        <dbReference type="ARBA" id="ARBA00023002"/>
    </source>
</evidence>
<dbReference type="EMBL" id="OU503043">
    <property type="protein sequence ID" value="CAI9766480.1"/>
    <property type="molecule type" value="Genomic_DNA"/>
</dbReference>
<dbReference type="InterPro" id="IPR017972">
    <property type="entry name" value="Cyt_P450_CS"/>
</dbReference>
<dbReference type="GO" id="GO:0016020">
    <property type="term" value="C:membrane"/>
    <property type="evidence" value="ECO:0007669"/>
    <property type="project" value="UniProtKB-SubCell"/>
</dbReference>
<dbReference type="Pfam" id="PF00067">
    <property type="entry name" value="p450"/>
    <property type="match status" value="1"/>
</dbReference>
<evidence type="ECO:0000256" key="6">
    <source>
        <dbReference type="ARBA" id="ARBA00023136"/>
    </source>
</evidence>
<keyword evidence="7 8" id="KW-0408">Iron</keyword>
<evidence type="ECO:0000256" key="1">
    <source>
        <dbReference type="ARBA" id="ARBA00004167"/>
    </source>
</evidence>
<dbReference type="Proteomes" id="UP000834106">
    <property type="component" value="Chromosome 8"/>
</dbReference>
<protein>
    <recommendedName>
        <fullName evidence="12">Cytochrome P450</fullName>
    </recommendedName>
</protein>
<dbReference type="PANTHER" id="PTHR24298">
    <property type="entry name" value="FLAVONOID 3'-MONOOXYGENASE-RELATED"/>
    <property type="match status" value="1"/>
</dbReference>
<evidence type="ECO:0000256" key="4">
    <source>
        <dbReference type="ARBA" id="ARBA00022989"/>
    </source>
</evidence>
<evidence type="ECO:0000256" key="2">
    <source>
        <dbReference type="ARBA" id="ARBA00022692"/>
    </source>
</evidence>
<dbReference type="InterPro" id="IPR002401">
    <property type="entry name" value="Cyt_P450_E_grp-I"/>
</dbReference>
<name>A0AAD2DX35_9LAMI</name>
<keyword evidence="5 8" id="KW-0560">Oxidoreductase</keyword>
<dbReference type="PROSITE" id="PS00086">
    <property type="entry name" value="CYTOCHROME_P450"/>
    <property type="match status" value="1"/>
</dbReference>
<feature type="binding site" description="axial binding residue" evidence="7">
    <location>
        <position position="139"/>
    </location>
    <ligand>
        <name>heme</name>
        <dbReference type="ChEBI" id="CHEBI:30413"/>
    </ligand>
    <ligandPart>
        <name>Fe</name>
        <dbReference type="ChEBI" id="CHEBI:18248"/>
    </ligandPart>
</feature>